<keyword evidence="3" id="KW-1185">Reference proteome</keyword>
<dbReference type="Proteomes" id="UP000007800">
    <property type="component" value="Unassembled WGS sequence"/>
</dbReference>
<dbReference type="EMBL" id="GG685971">
    <property type="protein sequence ID" value="EEQ99159.1"/>
    <property type="molecule type" value="Genomic_DNA"/>
</dbReference>
<dbReference type="GeneID" id="9044834"/>
<proteinExistence type="predicted"/>
<dbReference type="OrthoDB" id="446256at2759"/>
<reference evidence="2 3" key="1">
    <citation type="submission" date="2008-07" db="EMBL/GenBank/DDBJ databases">
        <authorList>
            <person name="El-Sayed N."/>
            <person name="Caler E."/>
            <person name="Inman J."/>
            <person name="Amedeo P."/>
            <person name="Hass B."/>
            <person name="Wortman J."/>
        </authorList>
    </citation>
    <scope>NUCLEOTIDE SEQUENCE [LARGE SCALE GENOMIC DNA]</scope>
    <source>
        <strain evidence="3">ATCC 50983 / TXsc</strain>
    </source>
</reference>
<sequence>MPRTSTSGDVTTGSSNDATTGSSGSVVTTTASSGGSCSATPSGKYCGKYMVFKGTATIDNGTFDLTVRPLVNMKGVDYT</sequence>
<feature type="region of interest" description="Disordered" evidence="1">
    <location>
        <begin position="1"/>
        <end position="43"/>
    </location>
</feature>
<feature type="non-terminal residue" evidence="2">
    <location>
        <position position="79"/>
    </location>
</feature>
<organism evidence="3">
    <name type="scientific">Perkinsus marinus (strain ATCC 50983 / TXsc)</name>
    <dbReference type="NCBI Taxonomy" id="423536"/>
    <lineage>
        <taxon>Eukaryota</taxon>
        <taxon>Sar</taxon>
        <taxon>Alveolata</taxon>
        <taxon>Perkinsozoa</taxon>
        <taxon>Perkinsea</taxon>
        <taxon>Perkinsida</taxon>
        <taxon>Perkinsidae</taxon>
        <taxon>Perkinsus</taxon>
    </lineage>
</organism>
<accession>C5LVN6</accession>
<dbReference type="RefSeq" id="XP_002766442.1">
    <property type="nucleotide sequence ID" value="XM_002766396.1"/>
</dbReference>
<evidence type="ECO:0000313" key="3">
    <source>
        <dbReference type="Proteomes" id="UP000007800"/>
    </source>
</evidence>
<dbReference type="InParanoid" id="C5LVN6"/>
<dbReference type="AlphaFoldDB" id="C5LVN6"/>
<gene>
    <name evidence="2" type="ORF">Pmar_PMAR018277</name>
</gene>
<evidence type="ECO:0000313" key="2">
    <source>
        <dbReference type="EMBL" id="EEQ99159.1"/>
    </source>
</evidence>
<evidence type="ECO:0000256" key="1">
    <source>
        <dbReference type="SAM" id="MobiDB-lite"/>
    </source>
</evidence>
<name>C5LVN6_PERM5</name>
<protein>
    <submittedName>
        <fullName evidence="2">Uncharacterized protein</fullName>
    </submittedName>
</protein>